<organism evidence="8">
    <name type="scientific">Musa acuminata subsp. malaccensis</name>
    <name type="common">Wild banana</name>
    <name type="synonym">Musa malaccensis</name>
    <dbReference type="NCBI Taxonomy" id="214687"/>
    <lineage>
        <taxon>Eukaryota</taxon>
        <taxon>Viridiplantae</taxon>
        <taxon>Streptophyta</taxon>
        <taxon>Embryophyta</taxon>
        <taxon>Tracheophyta</taxon>
        <taxon>Spermatophyta</taxon>
        <taxon>Magnoliopsida</taxon>
        <taxon>Liliopsida</taxon>
        <taxon>Zingiberales</taxon>
        <taxon>Musaceae</taxon>
        <taxon>Musa</taxon>
    </lineage>
</organism>
<proteinExistence type="inferred from homology"/>
<protein>
    <recommendedName>
        <fullName evidence="7">tRNA (guanine(26)-N(2))-dimethyltransferase</fullName>
        <ecNumber evidence="7">2.1.1.216</ecNumber>
    </recommendedName>
</protein>
<dbReference type="EC" id="2.1.1.216" evidence="7"/>
<keyword evidence="2 7" id="KW-0489">Methyltransferase</keyword>
<keyword evidence="3 7" id="KW-0808">Transferase</keyword>
<evidence type="ECO:0000256" key="2">
    <source>
        <dbReference type="ARBA" id="ARBA00022603"/>
    </source>
</evidence>
<keyword evidence="5 7" id="KW-0819">tRNA processing</keyword>
<evidence type="ECO:0000256" key="4">
    <source>
        <dbReference type="ARBA" id="ARBA00022691"/>
    </source>
</evidence>
<name>A0A8D6ZSH3_MUSAM</name>
<dbReference type="Gene3D" id="3.30.56.70">
    <property type="entry name" value="N2,N2-dimethylguanosine tRNA methyltransferase, C-terminal domain"/>
    <property type="match status" value="1"/>
</dbReference>
<dbReference type="InterPro" id="IPR042296">
    <property type="entry name" value="tRNA_met_Trm1_C"/>
</dbReference>
<accession>A0A8D6ZSH3</accession>
<dbReference type="GO" id="GO:0160104">
    <property type="term" value="F:tRNA (guanine(26)-N2)-dimethyltransferase activity"/>
    <property type="evidence" value="ECO:0007669"/>
    <property type="project" value="UniProtKB-UniRule"/>
</dbReference>
<dbReference type="GO" id="GO:0000049">
    <property type="term" value="F:tRNA binding"/>
    <property type="evidence" value="ECO:0007669"/>
    <property type="project" value="UniProtKB-UniRule"/>
</dbReference>
<evidence type="ECO:0000256" key="1">
    <source>
        <dbReference type="ARBA" id="ARBA00022555"/>
    </source>
</evidence>
<evidence type="ECO:0000256" key="3">
    <source>
        <dbReference type="ARBA" id="ARBA00022679"/>
    </source>
</evidence>
<dbReference type="GO" id="GO:0032259">
    <property type="term" value="P:methylation"/>
    <property type="evidence" value="ECO:0007669"/>
    <property type="project" value="UniProtKB-UniRule"/>
</dbReference>
<comment type="catalytic activity">
    <reaction evidence="7">
        <text>guanosine(26) in tRNA + 2 S-adenosyl-L-methionine = N(2)-dimethylguanosine(26) in tRNA + 2 S-adenosyl-L-homocysteine + 2 H(+)</text>
        <dbReference type="Rhea" id="RHEA:43140"/>
        <dbReference type="Rhea" id="RHEA-COMP:10359"/>
        <dbReference type="Rhea" id="RHEA-COMP:10360"/>
        <dbReference type="ChEBI" id="CHEBI:15378"/>
        <dbReference type="ChEBI" id="CHEBI:57856"/>
        <dbReference type="ChEBI" id="CHEBI:59789"/>
        <dbReference type="ChEBI" id="CHEBI:74269"/>
        <dbReference type="ChEBI" id="CHEBI:74513"/>
        <dbReference type="EC" id="2.1.1.216"/>
    </reaction>
</comment>
<comment type="similarity">
    <text evidence="7">Belongs to the class I-like SAM-binding methyltransferase superfamily. Trm1 family.</text>
</comment>
<keyword evidence="6 7" id="KW-0694">RNA-binding</keyword>
<dbReference type="PANTHER" id="PTHR10631:SF9">
    <property type="entry name" value="TRNA (GUANINE(26)-N(2))-DIMETHYLTRANSFERASE"/>
    <property type="match status" value="1"/>
</dbReference>
<dbReference type="GO" id="GO:0008033">
    <property type="term" value="P:tRNA processing"/>
    <property type="evidence" value="ECO:0007669"/>
    <property type="project" value="UniProtKB-UniRule"/>
</dbReference>
<gene>
    <name evidence="8" type="ORF">GSMUA_235610.1</name>
</gene>
<dbReference type="InterPro" id="IPR029063">
    <property type="entry name" value="SAM-dependent_MTases_sf"/>
</dbReference>
<dbReference type="AlphaFoldDB" id="A0A8D6ZSH3"/>
<keyword evidence="4 7" id="KW-0949">S-adenosyl-L-methionine</keyword>
<dbReference type="Pfam" id="PF02005">
    <property type="entry name" value="TRM"/>
    <property type="match status" value="1"/>
</dbReference>
<keyword evidence="1 7" id="KW-0820">tRNA-binding</keyword>
<dbReference type="InterPro" id="IPR002905">
    <property type="entry name" value="Trm1"/>
</dbReference>
<dbReference type="Gene3D" id="3.40.50.150">
    <property type="entry name" value="Vaccinia Virus protein VP39"/>
    <property type="match status" value="1"/>
</dbReference>
<dbReference type="PANTHER" id="PTHR10631">
    <property type="entry name" value="N 2 ,N 2 -DIMETHYLGUANOSINE TRNA METHYLTRANSFERASE"/>
    <property type="match status" value="1"/>
</dbReference>
<evidence type="ECO:0000256" key="6">
    <source>
        <dbReference type="ARBA" id="ARBA00022884"/>
    </source>
</evidence>
<evidence type="ECO:0000256" key="5">
    <source>
        <dbReference type="ARBA" id="ARBA00022694"/>
    </source>
</evidence>
<dbReference type="FunFam" id="3.30.56.70:FF:000001">
    <property type="entry name" value="tRNA (guanine(26)-N(2))-dimethyltransferase"/>
    <property type="match status" value="1"/>
</dbReference>
<reference evidence="8" key="1">
    <citation type="submission" date="2021-03" db="EMBL/GenBank/DDBJ databases">
        <authorList>
            <consortium name="Genoscope - CEA"/>
            <person name="William W."/>
        </authorList>
    </citation>
    <scope>NUCLEOTIDE SEQUENCE</scope>
    <source>
        <strain evidence="8">Doubled-haploid Pahang</strain>
    </source>
</reference>
<sequence length="467" mass="51549">MAAIPAFSLCSPLPLSPRPRKAPIAPRRPTALANTLEAERGVQFETGDSFFRRESAVGRDLGVLSAALHRRSLPPGGGLRVLDAMCGCGVRSLRYLAQAGAAFVWANDASEGCRPLILSNLSGHPRVSPQGDRSWVVTHLDANRVLAENYLRKEFFDLVDVDCFGSDSSFMRLAISTIRKGGLLYVTSTDGYSSGGHRPHCSLASYGAYVRPMPFSNEVGLRMLIGGALREAAALGYHISPLFSFYSYHGPVFRVMLQVDRGQLHENSRYGFISYCHGCGNSQTFSWEELGQISCACRKGEVHNSLIIGVYMNPKMSDLAFNFLDRILKYLCFQDTIQLISKSVVVSGPLWTGPLHDVTHVTDMLQLATEWGWACTNRNEVDLEKLLNQMIEEGDPRLPPGYIKLDEIASRGKMNSPPLSTLINTLQEEGYVASRSHIAPNAIKTNCPIAECIQFARRLRCSTSNRR</sequence>
<evidence type="ECO:0000313" key="8">
    <source>
        <dbReference type="EMBL" id="CAG1835456.1"/>
    </source>
</evidence>
<dbReference type="EMBL" id="HG996474">
    <property type="protein sequence ID" value="CAG1835456.1"/>
    <property type="molecule type" value="Genomic_DNA"/>
</dbReference>
<dbReference type="PROSITE" id="PS51626">
    <property type="entry name" value="SAM_MT_TRM1"/>
    <property type="match status" value="1"/>
</dbReference>
<dbReference type="SUPFAM" id="SSF53335">
    <property type="entry name" value="S-adenosyl-L-methionine-dependent methyltransferases"/>
    <property type="match status" value="1"/>
</dbReference>
<evidence type="ECO:0000256" key="7">
    <source>
        <dbReference type="PROSITE-ProRule" id="PRU00958"/>
    </source>
</evidence>